<evidence type="ECO:0000313" key="2">
    <source>
        <dbReference type="Proteomes" id="UP000789390"/>
    </source>
</evidence>
<dbReference type="AlphaFoldDB" id="A0A8J2RB91"/>
<protein>
    <submittedName>
        <fullName evidence="1">Uncharacterized protein</fullName>
    </submittedName>
</protein>
<proteinExistence type="predicted"/>
<evidence type="ECO:0000313" key="1">
    <source>
        <dbReference type="EMBL" id="CAH0098027.1"/>
    </source>
</evidence>
<dbReference type="EMBL" id="CAKKLH010000001">
    <property type="protein sequence ID" value="CAH0098027.1"/>
    <property type="molecule type" value="Genomic_DNA"/>
</dbReference>
<gene>
    <name evidence="1" type="ORF">DGAL_LOCUS74</name>
</gene>
<accession>A0A8J2RB91</accession>
<sequence length="76" mass="9068">MKEDETKCVFSFFPSRVFMLSSPDLITLSHHDSTCRWESIKLMKMMKRRAEYEGELLRKQEIYANQYGKTTRVSLI</sequence>
<comment type="caution">
    <text evidence="1">The sequence shown here is derived from an EMBL/GenBank/DDBJ whole genome shotgun (WGS) entry which is preliminary data.</text>
</comment>
<name>A0A8J2RB91_9CRUS</name>
<keyword evidence="2" id="KW-1185">Reference proteome</keyword>
<dbReference type="Proteomes" id="UP000789390">
    <property type="component" value="Unassembled WGS sequence"/>
</dbReference>
<organism evidence="1 2">
    <name type="scientific">Daphnia galeata</name>
    <dbReference type="NCBI Taxonomy" id="27404"/>
    <lineage>
        <taxon>Eukaryota</taxon>
        <taxon>Metazoa</taxon>
        <taxon>Ecdysozoa</taxon>
        <taxon>Arthropoda</taxon>
        <taxon>Crustacea</taxon>
        <taxon>Branchiopoda</taxon>
        <taxon>Diplostraca</taxon>
        <taxon>Cladocera</taxon>
        <taxon>Anomopoda</taxon>
        <taxon>Daphniidae</taxon>
        <taxon>Daphnia</taxon>
    </lineage>
</organism>
<reference evidence="1" key="1">
    <citation type="submission" date="2021-11" db="EMBL/GenBank/DDBJ databases">
        <authorList>
            <person name="Schell T."/>
        </authorList>
    </citation>
    <scope>NUCLEOTIDE SEQUENCE</scope>
    <source>
        <strain evidence="1">M5</strain>
    </source>
</reference>